<dbReference type="PANTHER" id="PTHR43884">
    <property type="entry name" value="ACYL-COA DEHYDROGENASE"/>
    <property type="match status" value="1"/>
</dbReference>
<accession>X1Q353</accession>
<dbReference type="InterPro" id="IPR009075">
    <property type="entry name" value="AcylCo_DH/oxidase_C"/>
</dbReference>
<protein>
    <recommendedName>
        <fullName evidence="8">Acyl-CoA dehydrogenase/oxidase C-terminal domain-containing protein</fullName>
    </recommendedName>
</protein>
<keyword evidence="3" id="KW-0285">Flavoprotein</keyword>
<dbReference type="AlphaFoldDB" id="X1Q353"/>
<name>X1Q353_9ZZZZ</name>
<evidence type="ECO:0000259" key="6">
    <source>
        <dbReference type="Pfam" id="PF02770"/>
    </source>
</evidence>
<feature type="non-terminal residue" evidence="7">
    <location>
        <position position="1"/>
    </location>
</feature>
<dbReference type="Pfam" id="PF00441">
    <property type="entry name" value="Acyl-CoA_dh_1"/>
    <property type="match status" value="1"/>
</dbReference>
<dbReference type="InterPro" id="IPR036250">
    <property type="entry name" value="AcylCo_DH-like_C"/>
</dbReference>
<reference evidence="7" key="1">
    <citation type="journal article" date="2014" name="Front. Microbiol.">
        <title>High frequency of phylogenetically diverse reductive dehalogenase-homologous genes in deep subseafloor sedimentary metagenomes.</title>
        <authorList>
            <person name="Kawai M."/>
            <person name="Futagami T."/>
            <person name="Toyoda A."/>
            <person name="Takaki Y."/>
            <person name="Nishi S."/>
            <person name="Hori S."/>
            <person name="Arai W."/>
            <person name="Tsubouchi T."/>
            <person name="Morono Y."/>
            <person name="Uchiyama I."/>
            <person name="Ito T."/>
            <person name="Fujiyama A."/>
            <person name="Inagaki F."/>
            <person name="Takami H."/>
        </authorList>
    </citation>
    <scope>NUCLEOTIDE SEQUENCE</scope>
    <source>
        <strain evidence="7">Expedition CK06-06</strain>
    </source>
</reference>
<dbReference type="PANTHER" id="PTHR43884:SF12">
    <property type="entry name" value="ISOVALERYL-COA DEHYDROGENASE, MITOCHONDRIAL-RELATED"/>
    <property type="match status" value="1"/>
</dbReference>
<gene>
    <name evidence="7" type="ORF">S06H3_46028</name>
</gene>
<evidence type="ECO:0000256" key="2">
    <source>
        <dbReference type="ARBA" id="ARBA00009347"/>
    </source>
</evidence>
<dbReference type="InterPro" id="IPR006089">
    <property type="entry name" value="Acyl-CoA_DH_CS"/>
</dbReference>
<evidence type="ECO:0000259" key="5">
    <source>
        <dbReference type="Pfam" id="PF00441"/>
    </source>
</evidence>
<evidence type="ECO:0008006" key="8">
    <source>
        <dbReference type="Google" id="ProtNLM"/>
    </source>
</evidence>
<dbReference type="Pfam" id="PF02770">
    <property type="entry name" value="Acyl-CoA_dh_M"/>
    <property type="match status" value="1"/>
</dbReference>
<keyword evidence="4" id="KW-0274">FAD</keyword>
<evidence type="ECO:0000256" key="4">
    <source>
        <dbReference type="ARBA" id="ARBA00022827"/>
    </source>
</evidence>
<dbReference type="SUPFAM" id="SSF56645">
    <property type="entry name" value="Acyl-CoA dehydrogenase NM domain-like"/>
    <property type="match status" value="1"/>
</dbReference>
<evidence type="ECO:0000256" key="3">
    <source>
        <dbReference type="ARBA" id="ARBA00022630"/>
    </source>
</evidence>
<feature type="domain" description="Acyl-CoA oxidase/dehydrogenase middle" evidence="6">
    <location>
        <begin position="3"/>
        <end position="76"/>
    </location>
</feature>
<proteinExistence type="inferred from homology"/>
<dbReference type="Gene3D" id="2.40.110.10">
    <property type="entry name" value="Butyryl-CoA Dehydrogenase, subunit A, domain 2"/>
    <property type="match status" value="1"/>
</dbReference>
<organism evidence="7">
    <name type="scientific">marine sediment metagenome</name>
    <dbReference type="NCBI Taxonomy" id="412755"/>
    <lineage>
        <taxon>unclassified sequences</taxon>
        <taxon>metagenomes</taxon>
        <taxon>ecological metagenomes</taxon>
    </lineage>
</organism>
<dbReference type="InterPro" id="IPR006091">
    <property type="entry name" value="Acyl-CoA_Oxase/DH_mid-dom"/>
</dbReference>
<comment type="similarity">
    <text evidence="2">Belongs to the acyl-CoA dehydrogenase family.</text>
</comment>
<dbReference type="Gene3D" id="1.20.140.10">
    <property type="entry name" value="Butyryl-CoA Dehydrogenase, subunit A, domain 3"/>
    <property type="match status" value="1"/>
</dbReference>
<dbReference type="GO" id="GO:0003995">
    <property type="term" value="F:acyl-CoA dehydrogenase activity"/>
    <property type="evidence" value="ECO:0007669"/>
    <property type="project" value="InterPro"/>
</dbReference>
<dbReference type="SUPFAM" id="SSF47203">
    <property type="entry name" value="Acyl-CoA dehydrogenase C-terminal domain-like"/>
    <property type="match status" value="1"/>
</dbReference>
<dbReference type="EMBL" id="BARV01028799">
    <property type="protein sequence ID" value="GAI37674.1"/>
    <property type="molecule type" value="Genomic_DNA"/>
</dbReference>
<evidence type="ECO:0000313" key="7">
    <source>
        <dbReference type="EMBL" id="GAI37674.1"/>
    </source>
</evidence>
<comment type="cofactor">
    <cofactor evidence="1">
        <name>FAD</name>
        <dbReference type="ChEBI" id="CHEBI:57692"/>
    </cofactor>
</comment>
<dbReference type="FunFam" id="1.20.140.10:FF:000004">
    <property type="entry name" value="Acyl-CoA dehydrogenase FadE25"/>
    <property type="match status" value="1"/>
</dbReference>
<comment type="caution">
    <text evidence="7">The sequence shown here is derived from an EMBL/GenBank/DDBJ whole genome shotgun (WGS) entry which is preliminary data.</text>
</comment>
<dbReference type="InterPro" id="IPR009100">
    <property type="entry name" value="AcylCoA_DH/oxidase_NM_dom_sf"/>
</dbReference>
<dbReference type="PROSITE" id="PS00073">
    <property type="entry name" value="ACYL_COA_DH_2"/>
    <property type="match status" value="1"/>
</dbReference>
<feature type="domain" description="Acyl-CoA dehydrogenase/oxidase C-terminal" evidence="5">
    <location>
        <begin position="89"/>
        <end position="238"/>
    </location>
</feature>
<dbReference type="InterPro" id="IPR046373">
    <property type="entry name" value="Acyl-CoA_Oxase/DH_mid-dom_sf"/>
</dbReference>
<evidence type="ECO:0000256" key="1">
    <source>
        <dbReference type="ARBA" id="ARBA00001974"/>
    </source>
</evidence>
<sequence length="240" mass="26663">ARLEGDHYILNGTKRFITNGGEAGIHIVFAYTNKELKHKGISAFIVERDTPGFTVGKHEDLMGIRATANCELIFEDSKIPKENLLGKEGDGFKIAMNTIDVSRIDIAAQAVGIAQGALDEAVKYSKERKAFGQPLHKFQMIQSMFAEMATQIQAARLLTYYAGSCKDTGMARFSKESAMAKYYASDVAVSVTRKAVQIHGGYGYTKDYPVERMYRDAKILELYEGTSEIQKIVIARELVK</sequence>